<proteinExistence type="predicted"/>
<evidence type="ECO:0000313" key="2">
    <source>
        <dbReference type="EMBL" id="TGG88456.1"/>
    </source>
</evidence>
<keyword evidence="1" id="KW-0175">Coiled coil</keyword>
<gene>
    <name evidence="2" type="ORF">E4650_05270</name>
</gene>
<comment type="caution">
    <text evidence="2">The sequence shown here is derived from an EMBL/GenBank/DDBJ whole genome shotgun (WGS) entry which is preliminary data.</text>
</comment>
<evidence type="ECO:0000256" key="1">
    <source>
        <dbReference type="SAM" id="Coils"/>
    </source>
</evidence>
<dbReference type="Proteomes" id="UP000297288">
    <property type="component" value="Unassembled WGS sequence"/>
</dbReference>
<accession>A0A4Z0W085</accession>
<dbReference type="EMBL" id="SRME01000002">
    <property type="protein sequence ID" value="TGG88456.1"/>
    <property type="molecule type" value="Genomic_DNA"/>
</dbReference>
<sequence>MFNKRIINNKYVVLDSPIDINNEELKELKNESDEISEEILKKIKEANENAESIINKANKEAEEIIQDAKKQADEIYEIKKKELEENFQKNYENQLEELKNYINNSIENVQSQIDYFIENTNEFSVAAIKVIIRKYLENEIFNKPQWINLILQKLRNKLSTYKKVLLKMNSKMSEKYGHIFEGMMSDSFIIKEDDSLKENEITVETEMGVYEIEPESYIENIMQSLEESFNEND</sequence>
<organism evidence="2 3">
    <name type="scientific">Geotoga petraea</name>
    <dbReference type="NCBI Taxonomy" id="28234"/>
    <lineage>
        <taxon>Bacteria</taxon>
        <taxon>Thermotogati</taxon>
        <taxon>Thermotogota</taxon>
        <taxon>Thermotogae</taxon>
        <taxon>Petrotogales</taxon>
        <taxon>Petrotogaceae</taxon>
        <taxon>Geotoga</taxon>
    </lineage>
</organism>
<reference evidence="2 3" key="1">
    <citation type="submission" date="2019-04" db="EMBL/GenBank/DDBJ databases">
        <title>Draft genome sequence data and analysis of a Fermenting Bacterium, Geotoga petraea strain HO-Geo1, isolated from heavy-oil petroleum reservoir in Russia.</title>
        <authorList>
            <person name="Grouzdev D.S."/>
            <person name="Semenova E.M."/>
            <person name="Sokolova D.S."/>
            <person name="Tourova T.P."/>
            <person name="Poltaraus A.B."/>
            <person name="Nazina T.N."/>
        </authorList>
    </citation>
    <scope>NUCLEOTIDE SEQUENCE [LARGE SCALE GENOMIC DNA]</scope>
    <source>
        <strain evidence="2 3">HO-Geo1</strain>
    </source>
</reference>
<evidence type="ECO:0000313" key="3">
    <source>
        <dbReference type="Proteomes" id="UP000297288"/>
    </source>
</evidence>
<dbReference type="Gene3D" id="1.20.5.2950">
    <property type="match status" value="1"/>
</dbReference>
<protein>
    <recommendedName>
        <fullName evidence="4">Flagellar assembly protein FliH/Type III secretion system HrpE domain-containing protein</fullName>
    </recommendedName>
</protein>
<name>A0A4Z0W085_9BACT</name>
<dbReference type="OrthoDB" id="46769at2"/>
<dbReference type="AlphaFoldDB" id="A0A4Z0W085"/>
<evidence type="ECO:0008006" key="4">
    <source>
        <dbReference type="Google" id="ProtNLM"/>
    </source>
</evidence>
<feature type="coiled-coil region" evidence="1">
    <location>
        <begin position="18"/>
        <end position="108"/>
    </location>
</feature>
<dbReference type="RefSeq" id="WP_135402776.1">
    <property type="nucleotide sequence ID" value="NZ_SRME01000002.1"/>
</dbReference>